<dbReference type="Pfam" id="PF17762">
    <property type="entry name" value="HTH_ParB"/>
    <property type="match status" value="1"/>
</dbReference>
<dbReference type="GO" id="GO:0005694">
    <property type="term" value="C:chromosome"/>
    <property type="evidence" value="ECO:0007669"/>
    <property type="project" value="TreeGrafter"/>
</dbReference>
<evidence type="ECO:0000313" key="10">
    <source>
        <dbReference type="Proteomes" id="UP000705379"/>
    </source>
</evidence>
<reference evidence="8" key="3">
    <citation type="journal article" date="2021" name="Microorganisms">
        <title>Bacterial Dimethylsulfoniopropionate Biosynthesis in the East China Sea.</title>
        <authorList>
            <person name="Liu J."/>
            <person name="Zhang Y."/>
            <person name="Liu J."/>
            <person name="Zhong H."/>
            <person name="Williams B.T."/>
            <person name="Zheng Y."/>
            <person name="Curson A.R.J."/>
            <person name="Sun C."/>
            <person name="Sun H."/>
            <person name="Song D."/>
            <person name="Wagner Mackenzie B."/>
            <person name="Bermejo Martinez A."/>
            <person name="Todd J.D."/>
            <person name="Zhang X.H."/>
        </authorList>
    </citation>
    <scope>NUCLEOTIDE SEQUENCE</scope>
    <source>
        <strain evidence="8">AESS21</strain>
    </source>
</reference>
<keyword evidence="3" id="KW-0238">DNA-binding</keyword>
<name>A0A927Q7A6_9HYPH</name>
<sequence>MADDSGKNKRLGRGLAALIGDSATQDTSPPERTMRDSRKVPIEHLEPNPRNPRKTFAEKDLADLTESLRAKGIVQPILVRPAAGKQDRFEIIAGERRWRAAQKAGLHEAPIIIRDVTDQEALELAIIENVQRADLNPIEEAMGYDQLTAEFNYSQGELAKVIGKSRSHVANTMRLLKLPNSVKDYLAEGLLTAGHARALITVEDPAALADLIVAKGLTVRDAEKLAQDPEALQKLLSGGKSEVAKPEKDADTKALEKRLADTLGLKVSVGHKPGKESGDLKIKYTSLEQLDELCRKLGVETG</sequence>
<evidence type="ECO:0000256" key="5">
    <source>
        <dbReference type="SAM" id="MobiDB-lite"/>
    </source>
</evidence>
<comment type="similarity">
    <text evidence="1">Belongs to the ParB family.</text>
</comment>
<dbReference type="AlphaFoldDB" id="A0A927Q7A6"/>
<evidence type="ECO:0000313" key="8">
    <source>
        <dbReference type="EMBL" id="MBS8261728.1"/>
    </source>
</evidence>
<dbReference type="FunFam" id="3.90.1530.30:FF:000001">
    <property type="entry name" value="Chromosome partitioning protein ParB"/>
    <property type="match status" value="1"/>
</dbReference>
<evidence type="ECO:0000256" key="3">
    <source>
        <dbReference type="ARBA" id="ARBA00023125"/>
    </source>
</evidence>
<keyword evidence="9" id="KW-1185">Reference proteome</keyword>
<dbReference type="Proteomes" id="UP000615687">
    <property type="component" value="Unassembled WGS sequence"/>
</dbReference>
<dbReference type="InterPro" id="IPR004437">
    <property type="entry name" value="ParB/RepB/Spo0J"/>
</dbReference>
<dbReference type="InterPro" id="IPR050336">
    <property type="entry name" value="Chromosome_partition/occlusion"/>
</dbReference>
<keyword evidence="2" id="KW-0159">Chromosome partition</keyword>
<dbReference type="SUPFAM" id="SSF110849">
    <property type="entry name" value="ParB/Sulfiredoxin"/>
    <property type="match status" value="1"/>
</dbReference>
<reference evidence="8" key="1">
    <citation type="submission" date="2018-08" db="EMBL/GenBank/DDBJ databases">
        <authorList>
            <person name="Jin W."/>
            <person name="Wang H."/>
            <person name="Yang Y."/>
            <person name="Li M."/>
            <person name="Liu J."/>
        </authorList>
    </citation>
    <scope>NUCLEOTIDE SEQUENCE</scope>
    <source>
        <strain evidence="8">AESS21</strain>
    </source>
</reference>
<accession>A0A927Q7A6</accession>
<dbReference type="EMBL" id="QTKU01000004">
    <property type="protein sequence ID" value="MBS8261728.1"/>
    <property type="molecule type" value="Genomic_DNA"/>
</dbReference>
<proteinExistence type="inferred from homology"/>
<evidence type="ECO:0000313" key="9">
    <source>
        <dbReference type="Proteomes" id="UP000615687"/>
    </source>
</evidence>
<comment type="caution">
    <text evidence="8">The sequence shown here is derived from an EMBL/GenBank/DDBJ whole genome shotgun (WGS) entry which is preliminary data.</text>
</comment>
<dbReference type="PANTHER" id="PTHR33375">
    <property type="entry name" value="CHROMOSOME-PARTITIONING PROTEIN PARB-RELATED"/>
    <property type="match status" value="1"/>
</dbReference>
<protein>
    <submittedName>
        <fullName evidence="8">ParB/RepB/Spo0J family partition protein</fullName>
    </submittedName>
</protein>
<dbReference type="Gene3D" id="3.90.1530.30">
    <property type="match status" value="1"/>
</dbReference>
<dbReference type="PANTHER" id="PTHR33375:SF1">
    <property type="entry name" value="CHROMOSOME-PARTITIONING PROTEIN PARB-RELATED"/>
    <property type="match status" value="1"/>
</dbReference>
<dbReference type="Pfam" id="PF23552">
    <property type="entry name" value="ParB_C"/>
    <property type="match status" value="1"/>
</dbReference>
<feature type="region of interest" description="Disordered" evidence="5">
    <location>
        <begin position="1"/>
        <end position="56"/>
    </location>
</feature>
<dbReference type="NCBIfam" id="TIGR00180">
    <property type="entry name" value="parB_part"/>
    <property type="match status" value="1"/>
</dbReference>
<evidence type="ECO:0000259" key="6">
    <source>
        <dbReference type="SMART" id="SM00470"/>
    </source>
</evidence>
<dbReference type="InterPro" id="IPR036086">
    <property type="entry name" value="ParB/Sulfiredoxin_sf"/>
</dbReference>
<evidence type="ECO:0000313" key="7">
    <source>
        <dbReference type="EMBL" id="MBD8877582.1"/>
    </source>
</evidence>
<dbReference type="CDD" id="cd16393">
    <property type="entry name" value="SPO0J_N"/>
    <property type="match status" value="1"/>
</dbReference>
<dbReference type="Pfam" id="PF02195">
    <property type="entry name" value="ParB_N"/>
    <property type="match status" value="1"/>
</dbReference>
<dbReference type="Gene3D" id="1.10.10.2830">
    <property type="match status" value="1"/>
</dbReference>
<dbReference type="InterPro" id="IPR057240">
    <property type="entry name" value="ParB_dimer_C"/>
</dbReference>
<feature type="compositionally biased region" description="Basic and acidic residues" evidence="5">
    <location>
        <begin position="32"/>
        <end position="47"/>
    </location>
</feature>
<evidence type="ECO:0000256" key="1">
    <source>
        <dbReference type="ARBA" id="ARBA00006295"/>
    </source>
</evidence>
<dbReference type="GO" id="GO:0003677">
    <property type="term" value="F:DNA binding"/>
    <property type="evidence" value="ECO:0007669"/>
    <property type="project" value="UniProtKB-KW"/>
</dbReference>
<gene>
    <name evidence="8" type="ORF">DYI23_15985</name>
    <name evidence="7" type="ORF">IG617_14890</name>
</gene>
<dbReference type="Proteomes" id="UP000705379">
    <property type="component" value="Unassembled WGS sequence"/>
</dbReference>
<dbReference type="EMBL" id="JACYXJ010000005">
    <property type="protein sequence ID" value="MBD8877582.1"/>
    <property type="molecule type" value="Genomic_DNA"/>
</dbReference>
<dbReference type="FunFam" id="1.10.10.2830:FF:000001">
    <property type="entry name" value="Chromosome partitioning protein ParB"/>
    <property type="match status" value="1"/>
</dbReference>
<dbReference type="RefSeq" id="WP_192110034.1">
    <property type="nucleotide sequence ID" value="NZ_JACYXJ010000005.1"/>
</dbReference>
<comment type="function">
    <text evidence="4">Involved in chromosome partition. Localize to both poles of the predivisional cell following completion of DNA replication. Binds to the DNA origin of replication.</text>
</comment>
<dbReference type="GO" id="GO:0007059">
    <property type="term" value="P:chromosome segregation"/>
    <property type="evidence" value="ECO:0007669"/>
    <property type="project" value="UniProtKB-KW"/>
</dbReference>
<dbReference type="GO" id="GO:0045881">
    <property type="term" value="P:positive regulation of sporulation resulting in formation of a cellular spore"/>
    <property type="evidence" value="ECO:0007669"/>
    <property type="project" value="TreeGrafter"/>
</dbReference>
<dbReference type="SMART" id="SM00470">
    <property type="entry name" value="ParB"/>
    <property type="match status" value="1"/>
</dbReference>
<dbReference type="InterPro" id="IPR003115">
    <property type="entry name" value="ParB_N"/>
</dbReference>
<dbReference type="InterPro" id="IPR041468">
    <property type="entry name" value="HTH_ParB/Spo0J"/>
</dbReference>
<evidence type="ECO:0000256" key="2">
    <source>
        <dbReference type="ARBA" id="ARBA00022829"/>
    </source>
</evidence>
<evidence type="ECO:0000256" key="4">
    <source>
        <dbReference type="ARBA" id="ARBA00025472"/>
    </source>
</evidence>
<organism evidence="8 10">
    <name type="scientific">Roseibium polysiphoniae</name>
    <dbReference type="NCBI Taxonomy" id="2571221"/>
    <lineage>
        <taxon>Bacteria</taxon>
        <taxon>Pseudomonadati</taxon>
        <taxon>Pseudomonadota</taxon>
        <taxon>Alphaproteobacteria</taxon>
        <taxon>Hyphomicrobiales</taxon>
        <taxon>Stappiaceae</taxon>
        <taxon>Roseibium</taxon>
    </lineage>
</organism>
<feature type="domain" description="ParB-like N-terminal" evidence="6">
    <location>
        <begin position="38"/>
        <end position="130"/>
    </location>
</feature>
<reference evidence="7 9" key="2">
    <citation type="submission" date="2020-09" db="EMBL/GenBank/DDBJ databases">
        <title>The genome sequence of type strain Labrenzia polysiphoniae KACC 19711.</title>
        <authorList>
            <person name="Liu Y."/>
        </authorList>
    </citation>
    <scope>NUCLEOTIDE SEQUENCE [LARGE SCALE GENOMIC DNA]</scope>
    <source>
        <strain evidence="7 9">KACC 19711</strain>
    </source>
</reference>